<dbReference type="InterPro" id="IPR006094">
    <property type="entry name" value="Oxid_FAD_bind_N"/>
</dbReference>
<accession>A0ABV9YJD6</accession>
<protein>
    <submittedName>
        <fullName evidence="2">FAD-binding protein</fullName>
    </submittedName>
</protein>
<dbReference type="Gene3D" id="3.30.465.10">
    <property type="match status" value="1"/>
</dbReference>
<organism evidence="2 3">
    <name type="scientific">Actinomycetospora atypica</name>
    <dbReference type="NCBI Taxonomy" id="1290095"/>
    <lineage>
        <taxon>Bacteria</taxon>
        <taxon>Bacillati</taxon>
        <taxon>Actinomycetota</taxon>
        <taxon>Actinomycetes</taxon>
        <taxon>Pseudonocardiales</taxon>
        <taxon>Pseudonocardiaceae</taxon>
        <taxon>Actinomycetospora</taxon>
    </lineage>
</organism>
<name>A0ABV9YJD6_9PSEU</name>
<evidence type="ECO:0000313" key="2">
    <source>
        <dbReference type="EMBL" id="MFC5062012.1"/>
    </source>
</evidence>
<keyword evidence="3" id="KW-1185">Reference proteome</keyword>
<dbReference type="EMBL" id="JBHSIV010000006">
    <property type="protein sequence ID" value="MFC5062012.1"/>
    <property type="molecule type" value="Genomic_DNA"/>
</dbReference>
<evidence type="ECO:0000259" key="1">
    <source>
        <dbReference type="Pfam" id="PF01565"/>
    </source>
</evidence>
<dbReference type="Proteomes" id="UP001595947">
    <property type="component" value="Unassembled WGS sequence"/>
</dbReference>
<feature type="domain" description="FAD linked oxidase N-terminal" evidence="1">
    <location>
        <begin position="59"/>
        <end position="155"/>
    </location>
</feature>
<dbReference type="SUPFAM" id="SSF56176">
    <property type="entry name" value="FAD-binding/transporter-associated domain-like"/>
    <property type="match status" value="1"/>
</dbReference>
<proteinExistence type="predicted"/>
<gene>
    <name evidence="2" type="ORF">ACFPBZ_07335</name>
</gene>
<evidence type="ECO:0000313" key="3">
    <source>
        <dbReference type="Proteomes" id="UP001595947"/>
    </source>
</evidence>
<dbReference type="InterPro" id="IPR036318">
    <property type="entry name" value="FAD-bd_PCMH-like_sf"/>
</dbReference>
<comment type="caution">
    <text evidence="2">The sequence shown here is derived from an EMBL/GenBank/DDBJ whole genome shotgun (WGS) entry which is preliminary data.</text>
</comment>
<dbReference type="Pfam" id="PF01565">
    <property type="entry name" value="FAD_binding_4"/>
    <property type="match status" value="1"/>
</dbReference>
<dbReference type="RefSeq" id="WP_378035365.1">
    <property type="nucleotide sequence ID" value="NZ_JBHSIV010000006.1"/>
</dbReference>
<dbReference type="InterPro" id="IPR016169">
    <property type="entry name" value="FAD-bd_PCMH_sub2"/>
</dbReference>
<sequence length="242" mass="25985">MTIDRGEPVGRRGQWLRAGRATAELEEWVVGPVHAPYTTDALVDLAPDPGPWSQRRLLAVVGATGPDDVAATLRWAGEHGVAVVVVDPQGARPRRDAMDRPTVAISLSRVDRVRLDADGATVRAGVGAAFPAVHRVAQAHRAAPSDLLCRRGTVGHGVDGLTRCGVTLVTGDGVIHHLGTGGGDRDLWWAHRVRPDRVGVVTEVVLDPWDTTVRFGRPAWSAGDEARLATIRRRHDPDRVLG</sequence>
<reference evidence="3" key="1">
    <citation type="journal article" date="2019" name="Int. J. Syst. Evol. Microbiol.">
        <title>The Global Catalogue of Microorganisms (GCM) 10K type strain sequencing project: providing services to taxonomists for standard genome sequencing and annotation.</title>
        <authorList>
            <consortium name="The Broad Institute Genomics Platform"/>
            <consortium name="The Broad Institute Genome Sequencing Center for Infectious Disease"/>
            <person name="Wu L."/>
            <person name="Ma J."/>
        </authorList>
    </citation>
    <scope>NUCLEOTIDE SEQUENCE [LARGE SCALE GENOMIC DNA]</scope>
    <source>
        <strain evidence="3">CGMCC 4.7093</strain>
    </source>
</reference>